<evidence type="ECO:0000256" key="1">
    <source>
        <dbReference type="ARBA" id="ARBA00009308"/>
    </source>
</evidence>
<reference evidence="4 5" key="1">
    <citation type="submission" date="2016-10" db="EMBL/GenBank/DDBJ databases">
        <authorList>
            <person name="de Groot N.N."/>
        </authorList>
    </citation>
    <scope>NUCLEOTIDE SEQUENCE [LARGE SCALE GENOMIC DNA]</scope>
    <source>
        <strain evidence="4 5">DSM 46701</strain>
    </source>
</reference>
<dbReference type="Gene3D" id="3.10.180.10">
    <property type="entry name" value="2,3-Dihydroxybiphenyl 1,2-Dioxygenase, domain 1"/>
    <property type="match status" value="1"/>
</dbReference>
<organism evidence="4 5">
    <name type="scientific">Lihuaxuella thermophila</name>
    <dbReference type="NCBI Taxonomy" id="1173111"/>
    <lineage>
        <taxon>Bacteria</taxon>
        <taxon>Bacillati</taxon>
        <taxon>Bacillota</taxon>
        <taxon>Bacilli</taxon>
        <taxon>Bacillales</taxon>
        <taxon>Thermoactinomycetaceae</taxon>
        <taxon>Lihuaxuella</taxon>
    </lineage>
</organism>
<dbReference type="GO" id="GO:0046491">
    <property type="term" value="P:L-methylmalonyl-CoA metabolic process"/>
    <property type="evidence" value="ECO:0007669"/>
    <property type="project" value="TreeGrafter"/>
</dbReference>
<evidence type="ECO:0000256" key="2">
    <source>
        <dbReference type="ARBA" id="ARBA00022723"/>
    </source>
</evidence>
<dbReference type="NCBIfam" id="TIGR03081">
    <property type="entry name" value="metmalonyl_epim"/>
    <property type="match status" value="1"/>
</dbReference>
<feature type="domain" description="VOC" evidence="3">
    <location>
        <begin position="9"/>
        <end position="137"/>
    </location>
</feature>
<evidence type="ECO:0000313" key="4">
    <source>
        <dbReference type="EMBL" id="SEN21376.1"/>
    </source>
</evidence>
<gene>
    <name evidence="4" type="ORF">SAMN05444955_107102</name>
</gene>
<sequence length="144" mass="16117">MTRGNAPRKISHIGIAVQNLEASIKWYQDVLGLPFEGIETVESEHVRVAFFTIGESRIELLEPTSEESAIAKFLARHGEGIHHIAFEVNGLTERLQQLSEKGVRLIHDKPKRGAHQMNIAFLHPKSTGGVLMELCEPVKSEEKE</sequence>
<comment type="similarity">
    <text evidence="1">Belongs to the methylmalonyl-CoA epimerase family.</text>
</comment>
<dbReference type="InterPro" id="IPR051785">
    <property type="entry name" value="MMCE/EMCE_epimerase"/>
</dbReference>
<keyword evidence="2" id="KW-0479">Metal-binding</keyword>
<dbReference type="GO" id="GO:0004493">
    <property type="term" value="F:methylmalonyl-CoA epimerase activity"/>
    <property type="evidence" value="ECO:0007669"/>
    <property type="project" value="TreeGrafter"/>
</dbReference>
<dbReference type="Pfam" id="PF13669">
    <property type="entry name" value="Glyoxalase_4"/>
    <property type="match status" value="1"/>
</dbReference>
<keyword evidence="5" id="KW-1185">Reference proteome</keyword>
<protein>
    <submittedName>
        <fullName evidence="4">Methylmalonyl-CoA mutase, C-terminal domain/methylmalonyl-CoA/ethylmalonyl-CoA epimerase</fullName>
    </submittedName>
</protein>
<dbReference type="Proteomes" id="UP000199695">
    <property type="component" value="Unassembled WGS sequence"/>
</dbReference>
<evidence type="ECO:0000259" key="3">
    <source>
        <dbReference type="PROSITE" id="PS51819"/>
    </source>
</evidence>
<dbReference type="PANTHER" id="PTHR43048">
    <property type="entry name" value="METHYLMALONYL-COA EPIMERASE"/>
    <property type="match status" value="1"/>
</dbReference>
<dbReference type="InterPro" id="IPR029068">
    <property type="entry name" value="Glyas_Bleomycin-R_OHBP_Dase"/>
</dbReference>
<dbReference type="InterPro" id="IPR017515">
    <property type="entry name" value="MeMalonyl-CoA_epimerase"/>
</dbReference>
<dbReference type="SUPFAM" id="SSF54593">
    <property type="entry name" value="Glyoxalase/Bleomycin resistance protein/Dihydroxybiphenyl dioxygenase"/>
    <property type="match status" value="1"/>
</dbReference>
<dbReference type="InterPro" id="IPR037523">
    <property type="entry name" value="VOC_core"/>
</dbReference>
<dbReference type="EMBL" id="FOCQ01000007">
    <property type="protein sequence ID" value="SEN21376.1"/>
    <property type="molecule type" value="Genomic_DNA"/>
</dbReference>
<dbReference type="AlphaFoldDB" id="A0A1H8EPQ4"/>
<name>A0A1H8EPQ4_9BACL</name>
<dbReference type="GO" id="GO:0046872">
    <property type="term" value="F:metal ion binding"/>
    <property type="evidence" value="ECO:0007669"/>
    <property type="project" value="UniProtKB-KW"/>
</dbReference>
<dbReference type="OrthoDB" id="9788468at2"/>
<dbReference type="CDD" id="cd07249">
    <property type="entry name" value="MMCE"/>
    <property type="match status" value="1"/>
</dbReference>
<evidence type="ECO:0000313" key="5">
    <source>
        <dbReference type="Proteomes" id="UP000199695"/>
    </source>
</evidence>
<dbReference type="PANTHER" id="PTHR43048:SF3">
    <property type="entry name" value="METHYLMALONYL-COA EPIMERASE, MITOCHONDRIAL"/>
    <property type="match status" value="1"/>
</dbReference>
<proteinExistence type="inferred from homology"/>
<accession>A0A1H8EPQ4</accession>
<dbReference type="STRING" id="1173111.SAMN05444955_107102"/>
<dbReference type="PROSITE" id="PS51819">
    <property type="entry name" value="VOC"/>
    <property type="match status" value="1"/>
</dbReference>
<dbReference type="RefSeq" id="WP_089967863.1">
    <property type="nucleotide sequence ID" value="NZ_FOCQ01000007.1"/>
</dbReference>